<comment type="caution">
    <text evidence="1">The sequence shown here is derived from an EMBL/GenBank/DDBJ whole genome shotgun (WGS) entry which is preliminary data.</text>
</comment>
<dbReference type="EMBL" id="LAZR01055836">
    <property type="protein sequence ID" value="KKK75497.1"/>
    <property type="molecule type" value="Genomic_DNA"/>
</dbReference>
<organism evidence="1">
    <name type="scientific">marine sediment metagenome</name>
    <dbReference type="NCBI Taxonomy" id="412755"/>
    <lineage>
        <taxon>unclassified sequences</taxon>
        <taxon>metagenomes</taxon>
        <taxon>ecological metagenomes</taxon>
    </lineage>
</organism>
<protein>
    <submittedName>
        <fullName evidence="1">Uncharacterized protein</fullName>
    </submittedName>
</protein>
<reference evidence="1" key="1">
    <citation type="journal article" date="2015" name="Nature">
        <title>Complex archaea that bridge the gap between prokaryotes and eukaryotes.</title>
        <authorList>
            <person name="Spang A."/>
            <person name="Saw J.H."/>
            <person name="Jorgensen S.L."/>
            <person name="Zaremba-Niedzwiedzka K."/>
            <person name="Martijn J."/>
            <person name="Lind A.E."/>
            <person name="van Eijk R."/>
            <person name="Schleper C."/>
            <person name="Guy L."/>
            <person name="Ettema T.J."/>
        </authorList>
    </citation>
    <scope>NUCLEOTIDE SEQUENCE</scope>
</reference>
<name>A0A0F8Y296_9ZZZZ</name>
<proteinExistence type="predicted"/>
<gene>
    <name evidence="1" type="ORF">LCGC14_2873090</name>
</gene>
<evidence type="ECO:0000313" key="1">
    <source>
        <dbReference type="EMBL" id="KKK75497.1"/>
    </source>
</evidence>
<sequence length="71" mass="8388">MLWWKHDDRGYVCEIREAKVFTRVEIDKMQSIKEGSKKAWPKAYIDRRVSHHIDSQHCDSEAARAETEGVE</sequence>
<dbReference type="AlphaFoldDB" id="A0A0F8Y296"/>
<accession>A0A0F8Y296</accession>